<gene>
    <name evidence="1" type="ORF">SDC9_169856</name>
</gene>
<organism evidence="1">
    <name type="scientific">bioreactor metagenome</name>
    <dbReference type="NCBI Taxonomy" id="1076179"/>
    <lineage>
        <taxon>unclassified sequences</taxon>
        <taxon>metagenomes</taxon>
        <taxon>ecological metagenomes</taxon>
    </lineage>
</organism>
<accession>A0A645GFB7</accession>
<sequence length="120" mass="12921">MGRELREDVGFAGALGAEFDQVVVALGERDEAHELNELAPPAEQLGVEPDGLDEQVGPFFGREPASRLEGLIDVEPRELDRLDRAEDPGHHPLVVAVEVLDVADAPHAADQQLGVGLDDR</sequence>
<reference evidence="1" key="1">
    <citation type="submission" date="2019-08" db="EMBL/GenBank/DDBJ databases">
        <authorList>
            <person name="Kucharzyk K."/>
            <person name="Murdoch R.W."/>
            <person name="Higgins S."/>
            <person name="Loffler F."/>
        </authorList>
    </citation>
    <scope>NUCLEOTIDE SEQUENCE</scope>
</reference>
<protein>
    <submittedName>
        <fullName evidence="1">Uncharacterized protein</fullName>
    </submittedName>
</protein>
<dbReference type="AlphaFoldDB" id="A0A645GFB7"/>
<name>A0A645GFB7_9ZZZZ</name>
<proteinExistence type="predicted"/>
<evidence type="ECO:0000313" key="1">
    <source>
        <dbReference type="EMBL" id="MPN22473.1"/>
    </source>
</evidence>
<dbReference type="EMBL" id="VSSQ01070711">
    <property type="protein sequence ID" value="MPN22473.1"/>
    <property type="molecule type" value="Genomic_DNA"/>
</dbReference>
<comment type="caution">
    <text evidence="1">The sequence shown here is derived from an EMBL/GenBank/DDBJ whole genome shotgun (WGS) entry which is preliminary data.</text>
</comment>